<dbReference type="PANTHER" id="PTHR38769:SF1">
    <property type="entry name" value="UPF0381 PROTEIN YFCZ-RELATED"/>
    <property type="match status" value="1"/>
</dbReference>
<dbReference type="RefSeq" id="WP_082050984.1">
    <property type="nucleotide sequence ID" value="NZ_CP114058.1"/>
</dbReference>
<name>A0ABY7HR47_9GAMM</name>
<dbReference type="Pfam" id="PF04175">
    <property type="entry name" value="DUF406"/>
    <property type="match status" value="1"/>
</dbReference>
<evidence type="ECO:0000313" key="3">
    <source>
        <dbReference type="Proteomes" id="UP001164712"/>
    </source>
</evidence>
<dbReference type="Proteomes" id="UP001164712">
    <property type="component" value="Chromosome"/>
</dbReference>
<accession>A0ABY7HR47</accession>
<dbReference type="EMBL" id="CP114058">
    <property type="protein sequence ID" value="WAT01554.1"/>
    <property type="molecule type" value="Genomic_DNA"/>
</dbReference>
<sequence length="116" mass="12729">MSGINSESDLSRGAKRAVSHLSPALDFIEENEACCRVEIGTVIDNSDCTATYQKLFATREDAVAAFKLLTACARKAESEPCVITRRFDEVEGGVELIADFSFCCQIESINFQLALR</sequence>
<evidence type="ECO:0000313" key="2">
    <source>
        <dbReference type="EMBL" id="WAT01554.1"/>
    </source>
</evidence>
<gene>
    <name evidence="2" type="ORF">O1V66_01890</name>
</gene>
<dbReference type="Gene3D" id="3.30.70.860">
    <property type="match status" value="1"/>
</dbReference>
<reference evidence="2" key="1">
    <citation type="submission" date="2022-12" db="EMBL/GenBank/DDBJ databases">
        <title>Complete genome sequence of an Australian strain of Rouxiella badensis DAR84756 and resolution of the R. badensis DSM100043 and R. chamberiensis DSM28324 genomes.</title>
        <authorList>
            <person name="Paul S."/>
            <person name="Anderson P.J."/>
            <person name="Maynard G."/>
            <person name="Dyall-Smith M."/>
            <person name="Kudinha T."/>
        </authorList>
    </citation>
    <scope>NUCLEOTIDE SEQUENCE</scope>
    <source>
        <strain evidence="2">DSM 28324</strain>
    </source>
</reference>
<dbReference type="InterPro" id="IPR035571">
    <property type="entry name" value="UPF0234-like_C"/>
</dbReference>
<dbReference type="InterPro" id="IPR005272">
    <property type="entry name" value="DUF406"/>
</dbReference>
<protein>
    <submittedName>
        <fullName evidence="2">DUF406 family protein</fullName>
    </submittedName>
</protein>
<dbReference type="PANTHER" id="PTHR38769">
    <property type="entry name" value="UPF0381 PROTEIN YFCZ-RELATED"/>
    <property type="match status" value="1"/>
</dbReference>
<comment type="similarity">
    <text evidence="1">Belongs to the UPF0381 family.</text>
</comment>
<dbReference type="NCBIfam" id="TIGR00743">
    <property type="entry name" value="DUF406 family protein"/>
    <property type="match status" value="1"/>
</dbReference>
<organism evidence="2 3">
    <name type="scientific">Rouxiella chamberiensis</name>
    <dbReference type="NCBI Taxonomy" id="1513468"/>
    <lineage>
        <taxon>Bacteria</taxon>
        <taxon>Pseudomonadati</taxon>
        <taxon>Pseudomonadota</taxon>
        <taxon>Gammaproteobacteria</taxon>
        <taxon>Enterobacterales</taxon>
        <taxon>Yersiniaceae</taxon>
        <taxon>Rouxiella</taxon>
    </lineage>
</organism>
<proteinExistence type="inferred from homology"/>
<evidence type="ECO:0000256" key="1">
    <source>
        <dbReference type="ARBA" id="ARBA00006201"/>
    </source>
</evidence>
<keyword evidence="3" id="KW-1185">Reference proteome</keyword>